<feature type="region of interest" description="Disordered" evidence="2">
    <location>
        <begin position="711"/>
        <end position="733"/>
    </location>
</feature>
<dbReference type="Pfam" id="PF17921">
    <property type="entry name" value="Integrase_H2C2"/>
    <property type="match status" value="1"/>
</dbReference>
<dbReference type="EMBL" id="JALLPJ020000814">
    <property type="protein sequence ID" value="KAL3782254.1"/>
    <property type="molecule type" value="Genomic_DNA"/>
</dbReference>
<dbReference type="GO" id="GO:0003824">
    <property type="term" value="F:catalytic activity"/>
    <property type="evidence" value="ECO:0007669"/>
    <property type="project" value="UniProtKB-KW"/>
</dbReference>
<feature type="domain" description="Reverse transcriptase" evidence="3">
    <location>
        <begin position="951"/>
        <end position="1117"/>
    </location>
</feature>
<dbReference type="InterPro" id="IPR041577">
    <property type="entry name" value="RT_RNaseH_2"/>
</dbReference>
<evidence type="ECO:0000259" key="5">
    <source>
        <dbReference type="Pfam" id="PF17921"/>
    </source>
</evidence>
<reference evidence="6 7" key="1">
    <citation type="submission" date="2024-10" db="EMBL/GenBank/DDBJ databases">
        <title>Updated reference genomes for cyclostephanoid diatoms.</title>
        <authorList>
            <person name="Roberts W.R."/>
            <person name="Alverson A.J."/>
        </authorList>
    </citation>
    <scope>NUCLEOTIDE SEQUENCE [LARGE SCALE GENOMIC DNA]</scope>
    <source>
        <strain evidence="6 7">AJA010-31</strain>
    </source>
</reference>
<comment type="caution">
    <text evidence="6">The sequence shown here is derived from an EMBL/GenBank/DDBJ whole genome shotgun (WGS) entry which is preliminary data.</text>
</comment>
<evidence type="ECO:0008006" key="8">
    <source>
        <dbReference type="Google" id="ProtNLM"/>
    </source>
</evidence>
<evidence type="ECO:0000256" key="2">
    <source>
        <dbReference type="SAM" id="MobiDB-lite"/>
    </source>
</evidence>
<feature type="region of interest" description="Disordered" evidence="2">
    <location>
        <begin position="1395"/>
        <end position="1416"/>
    </location>
</feature>
<evidence type="ECO:0000313" key="7">
    <source>
        <dbReference type="Proteomes" id="UP001530400"/>
    </source>
</evidence>
<dbReference type="PANTHER" id="PTHR37984:SF5">
    <property type="entry name" value="PROTEIN NYNRIN-LIKE"/>
    <property type="match status" value="1"/>
</dbReference>
<evidence type="ECO:0000256" key="1">
    <source>
        <dbReference type="ARBA" id="ARBA00023268"/>
    </source>
</evidence>
<evidence type="ECO:0000259" key="4">
    <source>
        <dbReference type="Pfam" id="PF17919"/>
    </source>
</evidence>
<dbReference type="Gene3D" id="3.30.420.10">
    <property type="entry name" value="Ribonuclease H-like superfamily/Ribonuclease H"/>
    <property type="match status" value="1"/>
</dbReference>
<feature type="domain" description="Reverse transcriptase/retrotransposon-derived protein RNase H-like" evidence="4">
    <location>
        <begin position="1186"/>
        <end position="1237"/>
    </location>
</feature>
<organism evidence="6 7">
    <name type="scientific">Cyclotella atomus</name>
    <dbReference type="NCBI Taxonomy" id="382360"/>
    <lineage>
        <taxon>Eukaryota</taxon>
        <taxon>Sar</taxon>
        <taxon>Stramenopiles</taxon>
        <taxon>Ochrophyta</taxon>
        <taxon>Bacillariophyta</taxon>
        <taxon>Coscinodiscophyceae</taxon>
        <taxon>Thalassiosirophycidae</taxon>
        <taxon>Stephanodiscales</taxon>
        <taxon>Stephanodiscaceae</taxon>
        <taxon>Cyclotella</taxon>
    </lineage>
</organism>
<gene>
    <name evidence="6" type="ORF">ACHAWO_010590</name>
</gene>
<protein>
    <recommendedName>
        <fullName evidence="8">Integrase zinc-binding domain-containing protein</fullName>
    </recommendedName>
</protein>
<evidence type="ECO:0000313" key="6">
    <source>
        <dbReference type="EMBL" id="KAL3782254.1"/>
    </source>
</evidence>
<dbReference type="InterPro" id="IPR036397">
    <property type="entry name" value="RNaseH_sf"/>
</dbReference>
<name>A0ABD3P3C6_9STRA</name>
<dbReference type="Pfam" id="PF00078">
    <property type="entry name" value="RVT_1"/>
    <property type="match status" value="1"/>
</dbReference>
<evidence type="ECO:0000259" key="3">
    <source>
        <dbReference type="Pfam" id="PF00078"/>
    </source>
</evidence>
<feature type="domain" description="Integrase zinc-binding" evidence="5">
    <location>
        <begin position="1954"/>
        <end position="2013"/>
    </location>
</feature>
<sequence length="2647" mass="298802">MNNPFEERLKLLTSGDSSMWLPEAWAYRDPFSLTADEFQAQVIKPYGVIGPAALDEPEHGSTACQVDYTRARRKMDREITHLGFQSIFHKLCEQLAPGYKACAHATVERIKQCFTDPNGNNQCLTVIEYYNAIIRSSGPFVDEPTFPYNIAVHFATNLEETIKNEFDKNTKDHLTFTDLDRDKQLKKLDEYLALASECEKVVQSTTTLVRKAMGDTHTFFKTIMDRLDLPTPDPNQFNGNPDAFISAAEKTLRENKGKHSMDDDEIKILCWGCGDRNKDKPGVEDRAKAAHKKYLAAIKKQRQGWVQKKKVKFSDLTADEKERFRQHLVQQANSITAAGPPATATSHFNPGPNQHTYHYPAIVLLNQMGKPILPAKIDNQLPFIVLTLGKLDTPEEMCPSIRALVDTGAGISTGYWGFWSPILKAHPDAVQNIHTVADGKYAPIVLGGVVTGKDGDMSEHTTELTVVVDVNLRYETHHGQSVIHSIAMGNHVGVNTILGKGFIKAFGCIVDMNSGAVESKVLRCKPFAITEMFPQRYDTDNKVSTNPPNPNYAGIVKQIDLISRLFNANTVSMGNNRGSLKWKLAPGPRATPTAPTTLAPALKPSSYPAITAVSDNSSTSEISDYDSMASFASIEPNFRPTSTIWGKSRLVDPNYKPAFTGMIGTPVAPVVAMQENYTMSPLWGQAGNLAPARVKRCRFQEDDVIPDLVNSNGDVVSPMGNPTYTPKRDDWTDNDHIDLPSRITAGIHDTDTSKLVPFTTTSSLLASHIRIERRRKGKRQPNAFVDDRGHLDQQHEWDWLQEPEFGKVLRRRRRKHPMRPLPLDPSFDVPYDEAKYGNYLRDSLKIDHLSATQQAQLISLIKRKWGVFRPEGMSIPVADYECHIDTGTSPPVRSKRVHFGPNESRVMQPMIDKLEEIEQIYQIFGGEWLSPALLAPKPHQEDVFHIDNYIWRLCINYIGLNRVTKIITYPIPRCDFAAMISMGRGKFRWLLDAPQGFHQIGVDAESQEKLAFAGPYTRKYTYRVMPFGPVNGPVTFVIFIYDCKADWDELAIERGIDVGNGTNTVIIIDDIHGIAKDWDTSLRYLEAMLDVCLRRRLSLNLRKCHLFTPRFEFVGHDIAEDGNHPASSKFDLLRRWPNPVTVRDVASLIGFCQFYACYIPWLEVRIKNCRALVAGDYEATIKPESWTVECQNEWEFMKQSILSDPCCAQYNPDLRFYLKTDFAQVGMGYVGCQPDDDPLSLAAMHREMAGGPCEFLTNAKDVGAPPRLRPICMGSRKNKGYELRLHSHLGEAFALDYAINANRLYCWGFRFTNIGDCYSLKFIMTYEGSNPVILRIQMRLMLWPVDITHRLRDFNVDGDFMSKLAIDARFDPLLAKYLATAAELRHKYPAPNGEMLPEHMPGYRQRKPPTTAPKRKFDLLPGVRIDGVPYDSTPSDAESSHVSQLYSYIESNREMHADSFSNQGSNYVSTRSMTRAAREQGQILSPLPALPPLANNDIPTVSRQLSTYQAAVYGFGGGHLHHTLSHESISIQIVAAADIDATGRSLFQELMNVPRVFSTARALFDWICSDDKLILDLYLAHAPIGISADFLHCWWFYQAKIIRKARIMKSLQTFTIIIPSLLHVEEAADNFSSILHNDGWVISANRLDFAANGDSIDDYCTVLLGVHKSTASIVHPLSVITPPHTRSNPISDFIHKDYNSATYSVSFARQYLHQYSDDKLIAVDPMPSPPPRSMYFSRRMYDLIPIDSAGAPTLGCGVYDCNHLFPPLAQTEDGTFGRFFGIEFEALGIRLVRGISPYEFVRAYGHDDTTAQLLAKNANIHLIAASIPSKTSLAIIDSVSSRLRDIRDASVVVDDSTPYAAPAATAQVLLNGSCTHTLPTEEIWHQAYEADHETALIFAMITNPSLMTPDNMKKLCFIYRPYLRHSQMAITSKGMLVIYEQLQGSDDMVELQVVPRSLQNIVFCAFHANPVGGHFNSYRTFHRIRLRYFWPRMFRYIEKLCSKCAGCRLANPSIRKSSELVYNFPVTEPLSVMHIDGYSAGALKTYDGISSYLVAACNMTSFGIMEGIEHANATSFAAAIMKMQLRYGFFHTLILDKDSKFYSTFKETAQLLRMNTHTLSRANHDPMLVERLGRYFNKTLKVFNTEHDSDPRVSHEGLMMSLYAWNCGPVPGTDISRCLMVTGREWRFPIDFSANKHLELVSRPRNINNFAQRQASLLSASREVGRILIDEHRTYHRELVNALRPDPRIFEPGDYVYARRTVQSSKRKERVGKLEFAYTGPWEIVRRLKGASYECRHTVLGKVDKFHAKDLSPVPKEIIPFAPVDGCDSRFGQLNKPLSDDAYKAAGIEGFLPPQPMLSPNRRTYLDSDIPNTSSHVIDFGFDDNGAELLHFPTLYELNKELGLCDYECIDDFIDDHSPINAATTPTFTSATPTPNASTLAAKIVASSDRLFFISWSLPARKRREWHLVQVQLDSSLSLNPGCLHNGKFLVNFYVLHPHDETQHPRNQRWWLEYHPASSVARLHQGDYHLLRPDSYAPVYAKENKLHPFCQWVNLLHDSTYIHGPFEFATVNGRKTRDRIAVDDWRQLALAPHKYNDTPPALDKPVYHGIQFSRSFHTTVEDKAVQNRIVATQFTKPETYSYTSLSL</sequence>
<dbReference type="InterPro" id="IPR000477">
    <property type="entry name" value="RT_dom"/>
</dbReference>
<dbReference type="InterPro" id="IPR050951">
    <property type="entry name" value="Retrovirus_Pol_polyprotein"/>
</dbReference>
<dbReference type="Gene3D" id="3.10.10.10">
    <property type="entry name" value="HIV Type 1 Reverse Transcriptase, subunit A, domain 1"/>
    <property type="match status" value="1"/>
</dbReference>
<proteinExistence type="predicted"/>
<accession>A0ABD3P3C6</accession>
<dbReference type="PANTHER" id="PTHR37984">
    <property type="entry name" value="PROTEIN CBG26694"/>
    <property type="match status" value="1"/>
</dbReference>
<dbReference type="SUPFAM" id="SSF56672">
    <property type="entry name" value="DNA/RNA polymerases"/>
    <property type="match status" value="1"/>
</dbReference>
<dbReference type="Gene3D" id="1.10.340.70">
    <property type="match status" value="1"/>
</dbReference>
<keyword evidence="7" id="KW-1185">Reference proteome</keyword>
<feature type="compositionally biased region" description="Polar residues" evidence="2">
    <location>
        <begin position="711"/>
        <end position="724"/>
    </location>
</feature>
<dbReference type="InterPro" id="IPR012337">
    <property type="entry name" value="RNaseH-like_sf"/>
</dbReference>
<dbReference type="InterPro" id="IPR041588">
    <property type="entry name" value="Integrase_H2C2"/>
</dbReference>
<dbReference type="SUPFAM" id="SSF53098">
    <property type="entry name" value="Ribonuclease H-like"/>
    <property type="match status" value="1"/>
</dbReference>
<keyword evidence="1" id="KW-0511">Multifunctional enzyme</keyword>
<dbReference type="Proteomes" id="UP001530400">
    <property type="component" value="Unassembled WGS sequence"/>
</dbReference>
<dbReference type="Pfam" id="PF17919">
    <property type="entry name" value="RT_RNaseH_2"/>
    <property type="match status" value="1"/>
</dbReference>
<dbReference type="InterPro" id="IPR043128">
    <property type="entry name" value="Rev_trsase/Diguanyl_cyclase"/>
</dbReference>
<dbReference type="InterPro" id="IPR043502">
    <property type="entry name" value="DNA/RNA_pol_sf"/>
</dbReference>
<dbReference type="FunFam" id="1.10.340.70:FF:000001">
    <property type="entry name" value="Retrovirus-related Pol polyprotein from transposon gypsy-like Protein"/>
    <property type="match status" value="1"/>
</dbReference>
<dbReference type="Gene3D" id="3.30.70.270">
    <property type="match status" value="2"/>
</dbReference>